<dbReference type="Proteomes" id="UP000758155">
    <property type="component" value="Unassembled WGS sequence"/>
</dbReference>
<proteinExistence type="predicted"/>
<dbReference type="OrthoDB" id="5117488at2759"/>
<keyword evidence="2" id="KW-1185">Reference proteome</keyword>
<sequence>MISISKRKVDASGGLGCLHWKGTGMKVYGEASWELRDDKDLIMSVQVDDKQSNGVISLWKDSLDDETEEELVLVGIAQIEEYKRMLRNSKTSAVGIGAVVGVTGATAAT</sequence>
<name>A0A9P4WFM9_9PLEO</name>
<dbReference type="AlphaFoldDB" id="A0A9P4WFM9"/>
<comment type="caution">
    <text evidence="1">The sequence shown here is derived from an EMBL/GenBank/DDBJ whole genome shotgun (WGS) entry which is preliminary data.</text>
</comment>
<dbReference type="EMBL" id="SWKV01000209">
    <property type="protein sequence ID" value="KAF3030343.1"/>
    <property type="molecule type" value="Genomic_DNA"/>
</dbReference>
<accession>A0A9P4WFM9</accession>
<protein>
    <submittedName>
        <fullName evidence="1">Uncharacterized protein</fullName>
    </submittedName>
</protein>
<reference evidence="1" key="1">
    <citation type="submission" date="2019-04" db="EMBL/GenBank/DDBJ databases">
        <title>Sequencing of skin fungus with MAO and IRED activity.</title>
        <authorList>
            <person name="Marsaioli A.J."/>
            <person name="Bonatto J.M.C."/>
            <person name="Reis Junior O."/>
        </authorList>
    </citation>
    <scope>NUCLEOTIDE SEQUENCE</scope>
    <source>
        <strain evidence="1">28M1</strain>
    </source>
</reference>
<evidence type="ECO:0000313" key="2">
    <source>
        <dbReference type="Proteomes" id="UP000758155"/>
    </source>
</evidence>
<evidence type="ECO:0000313" key="1">
    <source>
        <dbReference type="EMBL" id="KAF3030343.1"/>
    </source>
</evidence>
<gene>
    <name evidence="1" type="ORF">E8E12_000926</name>
</gene>
<organism evidence="1 2">
    <name type="scientific">Didymella heteroderae</name>
    <dbReference type="NCBI Taxonomy" id="1769908"/>
    <lineage>
        <taxon>Eukaryota</taxon>
        <taxon>Fungi</taxon>
        <taxon>Dikarya</taxon>
        <taxon>Ascomycota</taxon>
        <taxon>Pezizomycotina</taxon>
        <taxon>Dothideomycetes</taxon>
        <taxon>Pleosporomycetidae</taxon>
        <taxon>Pleosporales</taxon>
        <taxon>Pleosporineae</taxon>
        <taxon>Didymellaceae</taxon>
        <taxon>Didymella</taxon>
    </lineage>
</organism>